<dbReference type="EMBL" id="CAJNNW010027373">
    <property type="protein sequence ID" value="CAE8691122.1"/>
    <property type="molecule type" value="Genomic_DNA"/>
</dbReference>
<dbReference type="GO" id="GO:0003677">
    <property type="term" value="F:DNA binding"/>
    <property type="evidence" value="ECO:0007669"/>
    <property type="project" value="InterPro"/>
</dbReference>
<organism evidence="1 2">
    <name type="scientific">Polarella glacialis</name>
    <name type="common">Dinoflagellate</name>
    <dbReference type="NCBI Taxonomy" id="89957"/>
    <lineage>
        <taxon>Eukaryota</taxon>
        <taxon>Sar</taxon>
        <taxon>Alveolata</taxon>
        <taxon>Dinophyceae</taxon>
        <taxon>Suessiales</taxon>
        <taxon>Suessiaceae</taxon>
        <taxon>Polarella</taxon>
    </lineage>
</organism>
<gene>
    <name evidence="1" type="ORF">PGLA2088_LOCUS27251</name>
</gene>
<dbReference type="SUPFAM" id="SSF56719">
    <property type="entry name" value="Type II DNA topoisomerase"/>
    <property type="match status" value="1"/>
</dbReference>
<name>A0A813JX15_POLGL</name>
<protein>
    <submittedName>
        <fullName evidence="1">Uncharacterized protein</fullName>
    </submittedName>
</protein>
<comment type="caution">
    <text evidence="1">The sequence shown here is derived from an EMBL/GenBank/DDBJ whole genome shotgun (WGS) entry which is preliminary data.</text>
</comment>
<feature type="non-terminal residue" evidence="1">
    <location>
        <position position="85"/>
    </location>
</feature>
<dbReference type="InterPro" id="IPR013757">
    <property type="entry name" value="Topo_IIA_A_a_sf"/>
</dbReference>
<dbReference type="Proteomes" id="UP000626109">
    <property type="component" value="Unassembled WGS sequence"/>
</dbReference>
<proteinExistence type="predicted"/>
<dbReference type="GO" id="GO:0005524">
    <property type="term" value="F:ATP binding"/>
    <property type="evidence" value="ECO:0007669"/>
    <property type="project" value="InterPro"/>
</dbReference>
<evidence type="ECO:0000313" key="1">
    <source>
        <dbReference type="EMBL" id="CAE8691122.1"/>
    </source>
</evidence>
<dbReference type="InterPro" id="IPR013760">
    <property type="entry name" value="Topo_IIA-like_dom_sf"/>
</dbReference>
<dbReference type="GO" id="GO:0003918">
    <property type="term" value="F:DNA topoisomerase type II (double strand cut, ATP-hydrolyzing) activity"/>
    <property type="evidence" value="ECO:0007669"/>
    <property type="project" value="InterPro"/>
</dbReference>
<accession>A0A813JX15</accession>
<dbReference type="Gene3D" id="1.10.268.10">
    <property type="entry name" value="Topoisomerase, domain 3"/>
    <property type="match status" value="2"/>
</dbReference>
<feature type="non-terminal residue" evidence="1">
    <location>
        <position position="1"/>
    </location>
</feature>
<reference evidence="1" key="1">
    <citation type="submission" date="2021-02" db="EMBL/GenBank/DDBJ databases">
        <authorList>
            <person name="Dougan E. K."/>
            <person name="Rhodes N."/>
            <person name="Thang M."/>
            <person name="Chan C."/>
        </authorList>
    </citation>
    <scope>NUCLEOTIDE SEQUENCE</scope>
</reference>
<dbReference type="AlphaFoldDB" id="A0A813JX15"/>
<sequence>QQAEILRAKARFVQEVMDEKLKVKNRKKDVLIEDLRKHGFKTLREITGGADVDIDGLPQGKAGGWEYLLGMPLWSLTAERVADLQ</sequence>
<evidence type="ECO:0000313" key="2">
    <source>
        <dbReference type="Proteomes" id="UP000626109"/>
    </source>
</evidence>